<reference evidence="2" key="1">
    <citation type="submission" date="2020-05" db="EMBL/GenBank/DDBJ databases">
        <authorList>
            <person name="Chiriac C."/>
            <person name="Salcher M."/>
            <person name="Ghai R."/>
            <person name="Kavagutti S V."/>
        </authorList>
    </citation>
    <scope>NUCLEOTIDE SEQUENCE</scope>
</reference>
<dbReference type="InterPro" id="IPR009839">
    <property type="entry name" value="SseB_N"/>
</dbReference>
<proteinExistence type="predicted"/>
<evidence type="ECO:0000313" key="2">
    <source>
        <dbReference type="EMBL" id="CAB4865150.1"/>
    </source>
</evidence>
<dbReference type="Pfam" id="PF07179">
    <property type="entry name" value="SseB"/>
    <property type="match status" value="1"/>
</dbReference>
<accession>A0A6J7D638</accession>
<evidence type="ECO:0000259" key="1">
    <source>
        <dbReference type="Pfam" id="PF07179"/>
    </source>
</evidence>
<dbReference type="EMBL" id="CAFBLM010000014">
    <property type="protein sequence ID" value="CAB4865150.1"/>
    <property type="molecule type" value="Genomic_DNA"/>
</dbReference>
<gene>
    <name evidence="2" type="ORF">UFOPK3401_00480</name>
</gene>
<name>A0A6J7D638_9ZZZZ</name>
<sequence length="235" mass="25067">MNPFDGAIIPVSAFAGDNGDAVEEVALALQRCSAQQLSFRELANVLVGQRLLLPTQAQLDASGVINGLEVEKESHLETPIFQSDQGWRALLVFSSVATAGLWSQQARLVPTTADDAAQTALEQECAALIIDFAGPHRIALAGSHLRSLAASRQAKEVWQDLEIVEVITQMARDHGLDVHLDRPAASDVCDALVVIGTPAIEAGDLMSRIESLASELESVPILRERLDAGLGFVQG</sequence>
<organism evidence="2">
    <name type="scientific">freshwater metagenome</name>
    <dbReference type="NCBI Taxonomy" id="449393"/>
    <lineage>
        <taxon>unclassified sequences</taxon>
        <taxon>metagenomes</taxon>
        <taxon>ecological metagenomes</taxon>
    </lineage>
</organism>
<protein>
    <submittedName>
        <fullName evidence="2">Unannotated protein</fullName>
    </submittedName>
</protein>
<dbReference type="AlphaFoldDB" id="A0A6J7D638"/>
<feature type="domain" description="SseB protein N-terminal" evidence="1">
    <location>
        <begin position="28"/>
        <end position="146"/>
    </location>
</feature>